<dbReference type="Proteomes" id="UP000177480">
    <property type="component" value="Unassembled WGS sequence"/>
</dbReference>
<proteinExistence type="predicted"/>
<evidence type="ECO:0000313" key="2">
    <source>
        <dbReference type="Proteomes" id="UP000177480"/>
    </source>
</evidence>
<reference evidence="1 2" key="1">
    <citation type="journal article" date="2016" name="Nat. Commun.">
        <title>Thousands of microbial genomes shed light on interconnected biogeochemical processes in an aquifer system.</title>
        <authorList>
            <person name="Anantharaman K."/>
            <person name="Brown C.T."/>
            <person name="Hug L.A."/>
            <person name="Sharon I."/>
            <person name="Castelle C.J."/>
            <person name="Probst A.J."/>
            <person name="Thomas B.C."/>
            <person name="Singh A."/>
            <person name="Wilkins M.J."/>
            <person name="Karaoz U."/>
            <person name="Brodie E.L."/>
            <person name="Williams K.H."/>
            <person name="Hubbard S.S."/>
            <person name="Banfield J.F."/>
        </authorList>
    </citation>
    <scope>NUCLEOTIDE SEQUENCE [LARGE SCALE GENOMIC DNA]</scope>
</reference>
<dbReference type="AlphaFoldDB" id="A0A1G2FXN2"/>
<protein>
    <submittedName>
        <fullName evidence="1">Uncharacterized protein</fullName>
    </submittedName>
</protein>
<gene>
    <name evidence="1" type="ORF">A2719_00100</name>
</gene>
<name>A0A1G2FXN2_9BACT</name>
<dbReference type="EMBL" id="MHNK01000021">
    <property type="protein sequence ID" value="OGZ42835.1"/>
    <property type="molecule type" value="Genomic_DNA"/>
</dbReference>
<dbReference type="STRING" id="1802114.A2719_00100"/>
<organism evidence="1 2">
    <name type="scientific">Candidatus Ryanbacteria bacterium RIFCSPHIGHO2_01_FULL_45_22</name>
    <dbReference type="NCBI Taxonomy" id="1802114"/>
    <lineage>
        <taxon>Bacteria</taxon>
        <taxon>Candidatus Ryaniibacteriota</taxon>
    </lineage>
</organism>
<accession>A0A1G2FXN2</accession>
<sequence length="75" mass="8797">MKKENKHRISDILMDMTRFTPIEVCRKHGIGIQTQNEIKESVVLSFFEEMDENCCFVCKSKLFKNSKSKIKISII</sequence>
<evidence type="ECO:0000313" key="1">
    <source>
        <dbReference type="EMBL" id="OGZ42835.1"/>
    </source>
</evidence>
<comment type="caution">
    <text evidence="1">The sequence shown here is derived from an EMBL/GenBank/DDBJ whole genome shotgun (WGS) entry which is preliminary data.</text>
</comment>